<dbReference type="EMBL" id="JBBWUH010000004">
    <property type="protein sequence ID" value="KAK8170196.1"/>
    <property type="molecule type" value="Genomic_DNA"/>
</dbReference>
<reference evidence="3 4" key="1">
    <citation type="journal article" date="2022" name="G3 (Bethesda)">
        <title>Enemy or ally: a genomic approach to elucidate the lifestyle of Phyllosticta citrichinaensis.</title>
        <authorList>
            <person name="Buijs V.A."/>
            <person name="Groenewald J.Z."/>
            <person name="Haridas S."/>
            <person name="LaButti K.M."/>
            <person name="Lipzen A."/>
            <person name="Martin F.M."/>
            <person name="Barry K."/>
            <person name="Grigoriev I.V."/>
            <person name="Crous P.W."/>
            <person name="Seidl M.F."/>
        </authorList>
    </citation>
    <scope>NUCLEOTIDE SEQUENCE [LARGE SCALE GENOMIC DNA]</scope>
    <source>
        <strain evidence="3 4">CBS 129764</strain>
    </source>
</reference>
<feature type="region of interest" description="Disordered" evidence="1">
    <location>
        <begin position="131"/>
        <end position="168"/>
    </location>
</feature>
<evidence type="ECO:0000313" key="3">
    <source>
        <dbReference type="EMBL" id="KAK8170196.1"/>
    </source>
</evidence>
<evidence type="ECO:0000256" key="2">
    <source>
        <dbReference type="SAM" id="Phobius"/>
    </source>
</evidence>
<name>A0ABR1XXU7_9PEZI</name>
<dbReference type="Proteomes" id="UP001456524">
    <property type="component" value="Unassembled WGS sequence"/>
</dbReference>
<feature type="transmembrane region" description="Helical" evidence="2">
    <location>
        <begin position="91"/>
        <end position="113"/>
    </location>
</feature>
<keyword evidence="2" id="KW-0812">Transmembrane</keyword>
<protein>
    <submittedName>
        <fullName evidence="3">Uncharacterized protein</fullName>
    </submittedName>
</protein>
<proteinExistence type="predicted"/>
<evidence type="ECO:0000313" key="4">
    <source>
        <dbReference type="Proteomes" id="UP001456524"/>
    </source>
</evidence>
<comment type="caution">
    <text evidence="3">The sequence shown here is derived from an EMBL/GenBank/DDBJ whole genome shotgun (WGS) entry which is preliminary data.</text>
</comment>
<feature type="compositionally biased region" description="Pro residues" evidence="1">
    <location>
        <begin position="131"/>
        <end position="147"/>
    </location>
</feature>
<keyword evidence="2" id="KW-1133">Transmembrane helix</keyword>
<keyword evidence="2" id="KW-0472">Membrane</keyword>
<sequence length="168" mass="18386">MMDAYVHAPSYLLACAGPGRRPTQRSARPALPCPAHAMDECRDWLHLIGQLPPVVGCLWNNTHARSLAFASFLRKCIPYQPLVPLSLSLSLSFFLSFFLSLTHIVLLSLHLLFSSALPHLHTYLHPSIPPSSPSPPFPPPLPLPRPTVIPSQRAGSPRGLIPVANKRG</sequence>
<organism evidence="3 4">
    <name type="scientific">Phyllosticta citrichinensis</name>
    <dbReference type="NCBI Taxonomy" id="1130410"/>
    <lineage>
        <taxon>Eukaryota</taxon>
        <taxon>Fungi</taxon>
        <taxon>Dikarya</taxon>
        <taxon>Ascomycota</taxon>
        <taxon>Pezizomycotina</taxon>
        <taxon>Dothideomycetes</taxon>
        <taxon>Dothideomycetes incertae sedis</taxon>
        <taxon>Botryosphaeriales</taxon>
        <taxon>Phyllostictaceae</taxon>
        <taxon>Phyllosticta</taxon>
    </lineage>
</organism>
<keyword evidence="4" id="KW-1185">Reference proteome</keyword>
<accession>A0ABR1XXU7</accession>
<evidence type="ECO:0000256" key="1">
    <source>
        <dbReference type="SAM" id="MobiDB-lite"/>
    </source>
</evidence>
<gene>
    <name evidence="3" type="ORF">IWX90DRAFT_201442</name>
</gene>